<keyword evidence="3" id="KW-1185">Reference proteome</keyword>
<accession>A0A7X1NQM3</accession>
<comment type="caution">
    <text evidence="2">The sequence shown here is derived from an EMBL/GenBank/DDBJ whole genome shotgun (WGS) entry which is preliminary data.</text>
</comment>
<reference evidence="3" key="1">
    <citation type="submission" date="2019-07" db="EMBL/GenBank/DDBJ databases">
        <title>Arthrobacter KR32 sp. nov., isolated from mountain cheese made of cows milk.</title>
        <authorList>
            <person name="Flegler A."/>
        </authorList>
    </citation>
    <scope>NUCLEOTIDE SEQUENCE [LARGE SCALE GENOMIC DNA]</scope>
    <source>
        <strain evidence="3">KR32</strain>
    </source>
</reference>
<feature type="region of interest" description="Disordered" evidence="1">
    <location>
        <begin position="1"/>
        <end position="20"/>
    </location>
</feature>
<evidence type="ECO:0008006" key="4">
    <source>
        <dbReference type="Google" id="ProtNLM"/>
    </source>
</evidence>
<name>A0A7X1NQM3_9MICC</name>
<dbReference type="InterPro" id="IPR029016">
    <property type="entry name" value="GAF-like_dom_sf"/>
</dbReference>
<feature type="compositionally biased region" description="Polar residues" evidence="1">
    <location>
        <begin position="1"/>
        <end position="19"/>
    </location>
</feature>
<evidence type="ECO:0000313" key="3">
    <source>
        <dbReference type="Proteomes" id="UP000326464"/>
    </source>
</evidence>
<dbReference type="AlphaFoldDB" id="A0A7X1NQM3"/>
<evidence type="ECO:0000313" key="2">
    <source>
        <dbReference type="EMBL" id="MPY11181.1"/>
    </source>
</evidence>
<proteinExistence type="predicted"/>
<gene>
    <name evidence="2" type="ORF">FNH21_10710</name>
</gene>
<dbReference type="OrthoDB" id="144293at2"/>
<protein>
    <recommendedName>
        <fullName evidence="4">GAF domain-containing protein</fullName>
    </recommendedName>
</protein>
<dbReference type="RefSeq" id="WP_152815301.1">
    <property type="nucleotide sequence ID" value="NZ_VJXX01000003.1"/>
</dbReference>
<dbReference type="EMBL" id="VJXX01000003">
    <property type="protein sequence ID" value="MPY11181.1"/>
    <property type="molecule type" value="Genomic_DNA"/>
</dbReference>
<sequence length="161" mass="17889">MQQLPTPSNTQDQQHTPPSQLHRITELAGGIAAQFELVPLLERVRGHAAALLGCESDSISIVQETEGYYRKEVDQGVGCREGQTFPLTEGLTGQTLKTHGRFNLDRYAFVPVGHIDPTDPRWMSAVLGVPVTWAGRSTFDFESDGHRAVDAWHRPWAQGRE</sequence>
<organism evidence="2 3">
    <name type="scientific">Arthrobacter bussei</name>
    <dbReference type="NCBI Taxonomy" id="2594179"/>
    <lineage>
        <taxon>Bacteria</taxon>
        <taxon>Bacillati</taxon>
        <taxon>Actinomycetota</taxon>
        <taxon>Actinomycetes</taxon>
        <taxon>Micrococcales</taxon>
        <taxon>Micrococcaceae</taxon>
        <taxon>Arthrobacter</taxon>
    </lineage>
</organism>
<dbReference type="Gene3D" id="3.30.450.40">
    <property type="match status" value="1"/>
</dbReference>
<evidence type="ECO:0000256" key="1">
    <source>
        <dbReference type="SAM" id="MobiDB-lite"/>
    </source>
</evidence>
<dbReference type="Proteomes" id="UP000326464">
    <property type="component" value="Unassembled WGS sequence"/>
</dbReference>
<dbReference type="SUPFAM" id="SSF55781">
    <property type="entry name" value="GAF domain-like"/>
    <property type="match status" value="1"/>
</dbReference>